<sequence>MNFKAICEDPQELDENYPAMVQGVYYDSKGSKIMGIMHVAQGLGPHATIILLHGFPGYEQNFDLAHVLLRSGYNVLIFHYRGSWGSQGDYSINHALEDVESSIDFLKSSFARERYRVDSKKIILIGHSLGGFSAFMTAANHPEIKLVGCIAGFNFGLYGKKLCNDKFLIEKAMKEWGEAVVFLNGLTVRNFIENIIENRDKWNLLNISEGLKNHFLLMVGGKKDAIAPLEDHYRPLAKVLEEKDIDVREVILDGDHSFSAKRIVLAKEVLSWLHEQKIN</sequence>
<evidence type="ECO:0000259" key="3">
    <source>
        <dbReference type="Pfam" id="PF00561"/>
    </source>
</evidence>
<dbReference type="EC" id="4.2.99.20" evidence="4"/>
<dbReference type="PANTHER" id="PTHR22946:SF9">
    <property type="entry name" value="POLYKETIDE TRANSFERASE AF380"/>
    <property type="match status" value="1"/>
</dbReference>
<evidence type="ECO:0000256" key="2">
    <source>
        <dbReference type="ARBA" id="ARBA00038115"/>
    </source>
</evidence>
<name>A0A2T0BL99_9CLOT</name>
<feature type="domain" description="AB hydrolase-1" evidence="3">
    <location>
        <begin position="48"/>
        <end position="176"/>
    </location>
</feature>
<keyword evidence="5" id="KW-1185">Reference proteome</keyword>
<dbReference type="Proteomes" id="UP000237798">
    <property type="component" value="Unassembled WGS sequence"/>
</dbReference>
<dbReference type="GO" id="GO:0052689">
    <property type="term" value="F:carboxylic ester hydrolase activity"/>
    <property type="evidence" value="ECO:0007669"/>
    <property type="project" value="UniProtKB-ARBA"/>
</dbReference>
<keyword evidence="4" id="KW-0456">Lyase</keyword>
<evidence type="ECO:0000256" key="1">
    <source>
        <dbReference type="ARBA" id="ARBA00022801"/>
    </source>
</evidence>
<protein>
    <submittedName>
        <fullName evidence="4">2-succinyl-6-hydroxy-2, 4-cyclohexadiene-1-carboxylate synthase</fullName>
        <ecNumber evidence="4">4.2.99.20</ecNumber>
    </submittedName>
</protein>
<accession>A0A2T0BL99</accession>
<dbReference type="Pfam" id="PF00561">
    <property type="entry name" value="Abhydrolase_1"/>
    <property type="match status" value="1"/>
</dbReference>
<dbReference type="Gene3D" id="3.40.50.1820">
    <property type="entry name" value="alpha/beta hydrolase"/>
    <property type="match status" value="1"/>
</dbReference>
<comment type="caution">
    <text evidence="4">The sequence shown here is derived from an EMBL/GenBank/DDBJ whole genome shotgun (WGS) entry which is preliminary data.</text>
</comment>
<dbReference type="OrthoDB" id="53505at2"/>
<dbReference type="SUPFAM" id="SSF53474">
    <property type="entry name" value="alpha/beta-Hydrolases"/>
    <property type="match status" value="1"/>
</dbReference>
<dbReference type="InterPro" id="IPR000073">
    <property type="entry name" value="AB_hydrolase_1"/>
</dbReference>
<dbReference type="InterPro" id="IPR050261">
    <property type="entry name" value="FrsA_esterase"/>
</dbReference>
<evidence type="ECO:0000313" key="4">
    <source>
        <dbReference type="EMBL" id="PRR84670.1"/>
    </source>
</evidence>
<organism evidence="4 5">
    <name type="scientific">Clostridium luticellarii</name>
    <dbReference type="NCBI Taxonomy" id="1691940"/>
    <lineage>
        <taxon>Bacteria</taxon>
        <taxon>Bacillati</taxon>
        <taxon>Bacillota</taxon>
        <taxon>Clostridia</taxon>
        <taxon>Eubacteriales</taxon>
        <taxon>Clostridiaceae</taxon>
        <taxon>Clostridium</taxon>
    </lineage>
</organism>
<gene>
    <name evidence="4" type="primary">menH</name>
    <name evidence="4" type="ORF">CLLU_23540</name>
</gene>
<comment type="similarity">
    <text evidence="2">Belongs to the AB hydrolase superfamily. FUS2 hydrolase family.</text>
</comment>
<dbReference type="AlphaFoldDB" id="A0A2T0BL99"/>
<dbReference type="InterPro" id="IPR029058">
    <property type="entry name" value="AB_hydrolase_fold"/>
</dbReference>
<dbReference type="RefSeq" id="WP_106009974.1">
    <property type="nucleotide sequence ID" value="NZ_PVXP01000036.1"/>
</dbReference>
<dbReference type="EMBL" id="PVXP01000036">
    <property type="protein sequence ID" value="PRR84670.1"/>
    <property type="molecule type" value="Genomic_DNA"/>
</dbReference>
<evidence type="ECO:0000313" key="5">
    <source>
        <dbReference type="Proteomes" id="UP000237798"/>
    </source>
</evidence>
<dbReference type="GO" id="GO:0070205">
    <property type="term" value="F:2-succinyl-6-hydroxy-2,4-cyclohexadiene-1-carboxylate synthase activity"/>
    <property type="evidence" value="ECO:0007669"/>
    <property type="project" value="UniProtKB-EC"/>
</dbReference>
<proteinExistence type="inferred from homology"/>
<reference evidence="4 5" key="1">
    <citation type="submission" date="2018-03" db="EMBL/GenBank/DDBJ databases">
        <title>Genome sequence of Clostridium luticellarii DSM 29923.</title>
        <authorList>
            <person name="Poehlein A."/>
            <person name="Daniel R."/>
        </authorList>
    </citation>
    <scope>NUCLEOTIDE SEQUENCE [LARGE SCALE GENOMIC DNA]</scope>
    <source>
        <strain evidence="4 5">DSM 29923</strain>
    </source>
</reference>
<keyword evidence="1" id="KW-0378">Hydrolase</keyword>
<dbReference type="PANTHER" id="PTHR22946">
    <property type="entry name" value="DIENELACTONE HYDROLASE DOMAIN-CONTAINING PROTEIN-RELATED"/>
    <property type="match status" value="1"/>
</dbReference>